<comment type="caution">
    <text evidence="6">The sequence shown here is derived from an EMBL/GenBank/DDBJ whole genome shotgun (WGS) entry which is preliminary data.</text>
</comment>
<dbReference type="PANTHER" id="PTHR30419">
    <property type="entry name" value="HTH-TYPE TRANSCRIPTIONAL REGULATOR YBHD"/>
    <property type="match status" value="1"/>
</dbReference>
<dbReference type="AlphaFoldDB" id="A0A2A2AD18"/>
<organism evidence="6 7">
    <name type="scientific">Vandammella animalimorsus</name>
    <dbReference type="NCBI Taxonomy" id="2029117"/>
    <lineage>
        <taxon>Bacteria</taxon>
        <taxon>Pseudomonadati</taxon>
        <taxon>Pseudomonadota</taxon>
        <taxon>Betaproteobacteria</taxon>
        <taxon>Burkholderiales</taxon>
        <taxon>Comamonadaceae</taxon>
        <taxon>Vandammella</taxon>
    </lineage>
</organism>
<dbReference type="Gene3D" id="3.40.190.290">
    <property type="match status" value="1"/>
</dbReference>
<evidence type="ECO:0000313" key="6">
    <source>
        <dbReference type="EMBL" id="PAT35716.1"/>
    </source>
</evidence>
<evidence type="ECO:0000256" key="4">
    <source>
        <dbReference type="ARBA" id="ARBA00023163"/>
    </source>
</evidence>
<gene>
    <name evidence="6" type="ORF">CK620_00015</name>
</gene>
<dbReference type="Proteomes" id="UP000217999">
    <property type="component" value="Unassembled WGS sequence"/>
</dbReference>
<dbReference type="InterPro" id="IPR050950">
    <property type="entry name" value="HTH-type_LysR_regulators"/>
</dbReference>
<dbReference type="PRINTS" id="PR00039">
    <property type="entry name" value="HTHLYSR"/>
</dbReference>
<name>A0A2A2AD18_9BURK</name>
<protein>
    <submittedName>
        <fullName evidence="6">LysR family transcriptional regulator</fullName>
    </submittedName>
</protein>
<dbReference type="InterPro" id="IPR036390">
    <property type="entry name" value="WH_DNA-bd_sf"/>
</dbReference>
<dbReference type="GO" id="GO:0003700">
    <property type="term" value="F:DNA-binding transcription factor activity"/>
    <property type="evidence" value="ECO:0007669"/>
    <property type="project" value="InterPro"/>
</dbReference>
<feature type="domain" description="HTH lysR-type" evidence="5">
    <location>
        <begin position="17"/>
        <end position="74"/>
    </location>
</feature>
<dbReference type="InterPro" id="IPR036388">
    <property type="entry name" value="WH-like_DNA-bd_sf"/>
</dbReference>
<dbReference type="SUPFAM" id="SSF46785">
    <property type="entry name" value="Winged helix' DNA-binding domain"/>
    <property type="match status" value="1"/>
</dbReference>
<evidence type="ECO:0000259" key="5">
    <source>
        <dbReference type="PROSITE" id="PS50931"/>
    </source>
</evidence>
<dbReference type="GO" id="GO:0003677">
    <property type="term" value="F:DNA binding"/>
    <property type="evidence" value="ECO:0007669"/>
    <property type="project" value="UniProtKB-KW"/>
</dbReference>
<keyword evidence="3" id="KW-0238">DNA-binding</keyword>
<dbReference type="PANTHER" id="PTHR30419:SF8">
    <property type="entry name" value="NITROGEN ASSIMILATION TRANSCRIPTIONAL ACTIVATOR-RELATED"/>
    <property type="match status" value="1"/>
</dbReference>
<proteinExistence type="inferred from homology"/>
<dbReference type="InterPro" id="IPR000847">
    <property type="entry name" value="LysR_HTH_N"/>
</dbReference>
<dbReference type="InterPro" id="IPR005119">
    <property type="entry name" value="LysR_subst-bd"/>
</dbReference>
<dbReference type="Pfam" id="PF00126">
    <property type="entry name" value="HTH_1"/>
    <property type="match status" value="1"/>
</dbReference>
<dbReference type="SUPFAM" id="SSF53850">
    <property type="entry name" value="Periplasmic binding protein-like II"/>
    <property type="match status" value="1"/>
</dbReference>
<evidence type="ECO:0000256" key="1">
    <source>
        <dbReference type="ARBA" id="ARBA00009437"/>
    </source>
</evidence>
<dbReference type="GO" id="GO:0005829">
    <property type="term" value="C:cytosol"/>
    <property type="evidence" value="ECO:0007669"/>
    <property type="project" value="TreeGrafter"/>
</dbReference>
<dbReference type="PROSITE" id="PS50931">
    <property type="entry name" value="HTH_LYSR"/>
    <property type="match status" value="1"/>
</dbReference>
<sequence>MKGKPMAFSKQALARRLKLQQLAIFEQVLASGSISAASRELHMTQPAISKAIHELEEHFGQALLTRSTRGVQPTAFGSVLRKHCHSLMAGLRLLADDLNAWNEGVSGKVMVGTLLTAAAQVLPHAILRLRDIAPQVVVQVDVGVNEKMFPQLLRGEIDVVVGMIPPSGHLPELVHTPLLEDTLCAVVGRSHPLATLRRIRLEDLRGCDWVLPLSGSQAMRAADIFFQTIGMNRPTRTVESVSILTSLGLLVDSDMIALMSFNVARQFVQLGLISMLPLPQEVPLTQVGYTLVRGRTLSPATQRLLQALEEVALGRIDIHPTHKGIDAR</sequence>
<dbReference type="EMBL" id="NSJF01000001">
    <property type="protein sequence ID" value="PAT35716.1"/>
    <property type="molecule type" value="Genomic_DNA"/>
</dbReference>
<evidence type="ECO:0000313" key="7">
    <source>
        <dbReference type="Proteomes" id="UP000217999"/>
    </source>
</evidence>
<accession>A0A2A2AD18</accession>
<keyword evidence="4" id="KW-0804">Transcription</keyword>
<keyword evidence="2" id="KW-0805">Transcription regulation</keyword>
<reference evidence="6 7" key="1">
    <citation type="submission" date="2017-08" db="EMBL/GenBank/DDBJ databases">
        <title>WGS of Clinical strains of the CDC Group NO-1 linked to zoonotic infections in humans.</title>
        <authorList>
            <person name="Bernier A.-M."/>
            <person name="Bernard K."/>
        </authorList>
    </citation>
    <scope>NUCLEOTIDE SEQUENCE [LARGE SCALE GENOMIC DNA]</scope>
    <source>
        <strain evidence="6 7">NML03-0146</strain>
    </source>
</reference>
<dbReference type="FunFam" id="1.10.10.10:FF:000001">
    <property type="entry name" value="LysR family transcriptional regulator"/>
    <property type="match status" value="1"/>
</dbReference>
<evidence type="ECO:0000256" key="2">
    <source>
        <dbReference type="ARBA" id="ARBA00023015"/>
    </source>
</evidence>
<comment type="similarity">
    <text evidence="1">Belongs to the LysR transcriptional regulatory family.</text>
</comment>
<dbReference type="Pfam" id="PF03466">
    <property type="entry name" value="LysR_substrate"/>
    <property type="match status" value="1"/>
</dbReference>
<evidence type="ECO:0000256" key="3">
    <source>
        <dbReference type="ARBA" id="ARBA00023125"/>
    </source>
</evidence>
<dbReference type="Gene3D" id="1.10.10.10">
    <property type="entry name" value="Winged helix-like DNA-binding domain superfamily/Winged helix DNA-binding domain"/>
    <property type="match status" value="1"/>
</dbReference>